<dbReference type="STRING" id="649747.HMPREF0083_04160"/>
<dbReference type="AlphaFoldDB" id="U1WGL5"/>
<dbReference type="InterPro" id="IPR038141">
    <property type="entry name" value="YutD-like_sf"/>
</dbReference>
<dbReference type="Proteomes" id="UP000016511">
    <property type="component" value="Unassembled WGS sequence"/>
</dbReference>
<evidence type="ECO:0000313" key="3">
    <source>
        <dbReference type="EMBL" id="ERI07719.1"/>
    </source>
</evidence>
<dbReference type="EMBL" id="AWSJ01000253">
    <property type="protein sequence ID" value="ERI07719.1"/>
    <property type="molecule type" value="Genomic_DNA"/>
</dbReference>
<protein>
    <recommendedName>
        <fullName evidence="5">DUF1027 domain-containing protein</fullName>
    </recommendedName>
</protein>
<gene>
    <name evidence="3" type="ORF">HMPREF0083_04160</name>
</gene>
<keyword evidence="1" id="KW-1015">Disulfide bond</keyword>
<evidence type="ECO:0000313" key="4">
    <source>
        <dbReference type="Proteomes" id="UP000016511"/>
    </source>
</evidence>
<proteinExistence type="predicted"/>
<evidence type="ECO:0008006" key="5">
    <source>
        <dbReference type="Google" id="ProtNLM"/>
    </source>
</evidence>
<accession>U1WGL5</accession>
<feature type="compositionally biased region" description="Basic and acidic residues" evidence="2">
    <location>
        <begin position="136"/>
        <end position="152"/>
    </location>
</feature>
<dbReference type="PATRIC" id="fig|649747.3.peg.3771"/>
<reference evidence="3 4" key="1">
    <citation type="submission" date="2013-08" db="EMBL/GenBank/DDBJ databases">
        <authorList>
            <person name="Weinstock G."/>
            <person name="Sodergren E."/>
            <person name="Wylie T."/>
            <person name="Fulton L."/>
            <person name="Fulton R."/>
            <person name="Fronick C."/>
            <person name="O'Laughlin M."/>
            <person name="Godfrey J."/>
            <person name="Miner T."/>
            <person name="Herter B."/>
            <person name="Appelbaum E."/>
            <person name="Cordes M."/>
            <person name="Lek S."/>
            <person name="Wollam A."/>
            <person name="Pepin K.H."/>
            <person name="Palsikar V.B."/>
            <person name="Mitreva M."/>
            <person name="Wilson R.K."/>
        </authorList>
    </citation>
    <scope>NUCLEOTIDE SEQUENCE [LARGE SCALE GENOMIC DNA]</scope>
    <source>
        <strain evidence="3 4">ATCC 12856</strain>
    </source>
</reference>
<dbReference type="Gene3D" id="3.50.4.20">
    <property type="match status" value="1"/>
</dbReference>
<feature type="compositionally biased region" description="Basic residues" evidence="2">
    <location>
        <begin position="153"/>
        <end position="164"/>
    </location>
</feature>
<feature type="compositionally biased region" description="Basic and acidic residues" evidence="2">
    <location>
        <begin position="165"/>
        <end position="180"/>
    </location>
</feature>
<sequence>MCSVRNCGKIGVARHQGDAVSREGATEVIRVQDQVYELIEENKDGFNQETFKERYSDILSKFDYIVGDWGYGQLRLKGFYEDANRKAPFDTRISFFDEYIMEYCNFGCSYFLLKKVKQANRLEDAEEAEQLDGGDSAERTEERPPRNKDGKRRDKRRSRSRRGKPKESKENKEKQSAHME</sequence>
<feature type="disulfide bond" evidence="1">
    <location>
        <begin position="104"/>
        <end position="108"/>
    </location>
</feature>
<dbReference type="HOGENOM" id="CLU_080936_0_0_9"/>
<organism evidence="3 4">
    <name type="scientific">Aneurinibacillus aneurinilyticus ATCC 12856</name>
    <dbReference type="NCBI Taxonomy" id="649747"/>
    <lineage>
        <taxon>Bacteria</taxon>
        <taxon>Bacillati</taxon>
        <taxon>Bacillota</taxon>
        <taxon>Bacilli</taxon>
        <taxon>Bacillales</taxon>
        <taxon>Paenibacillaceae</taxon>
        <taxon>Aneurinibacillus group</taxon>
        <taxon>Aneurinibacillus</taxon>
    </lineage>
</organism>
<dbReference type="PIRSF" id="PIRSF012565">
    <property type="entry name" value="DUF1027"/>
    <property type="match status" value="1"/>
</dbReference>
<dbReference type="Pfam" id="PF06265">
    <property type="entry name" value="YutD-like"/>
    <property type="match status" value="1"/>
</dbReference>
<dbReference type="InterPro" id="IPR009370">
    <property type="entry name" value="YutD-like"/>
</dbReference>
<name>U1WGL5_ANEAE</name>
<dbReference type="eggNOG" id="COG4470">
    <property type="taxonomic scope" value="Bacteria"/>
</dbReference>
<evidence type="ECO:0000256" key="2">
    <source>
        <dbReference type="SAM" id="MobiDB-lite"/>
    </source>
</evidence>
<keyword evidence="4" id="KW-1185">Reference proteome</keyword>
<evidence type="ECO:0000256" key="1">
    <source>
        <dbReference type="PIRSR" id="PIRSR012565-1"/>
    </source>
</evidence>
<comment type="caution">
    <text evidence="3">The sequence shown here is derived from an EMBL/GenBank/DDBJ whole genome shotgun (WGS) entry which is preliminary data.</text>
</comment>
<feature type="region of interest" description="Disordered" evidence="2">
    <location>
        <begin position="126"/>
        <end position="180"/>
    </location>
</feature>